<dbReference type="NCBIfam" id="NF005836">
    <property type="entry name" value="PRK07740.1"/>
    <property type="match status" value="1"/>
</dbReference>
<keyword evidence="6" id="KW-1185">Reference proteome</keyword>
<keyword evidence="2" id="KW-0378">Hydrolase</keyword>
<dbReference type="RefSeq" id="WP_046525060.1">
    <property type="nucleotide sequence ID" value="NZ_LAYY01000023.1"/>
</dbReference>
<dbReference type="PANTHER" id="PTHR30231">
    <property type="entry name" value="DNA POLYMERASE III SUBUNIT EPSILON"/>
    <property type="match status" value="1"/>
</dbReference>
<keyword evidence="3 5" id="KW-0269">Exonuclease</keyword>
<dbReference type="EMBL" id="LAYY01000023">
    <property type="protein sequence ID" value="KKK36762.1"/>
    <property type="molecule type" value="Genomic_DNA"/>
</dbReference>
<dbReference type="PATRIC" id="fig|1408103.3.peg.3887"/>
<name>A0A0M2SUU5_9BACI</name>
<dbReference type="CDD" id="cd06127">
    <property type="entry name" value="DEDDh"/>
    <property type="match status" value="1"/>
</dbReference>
<dbReference type="FunFam" id="3.30.420.10:FF:000045">
    <property type="entry name" value="3'-5' exonuclease DinG"/>
    <property type="match status" value="1"/>
</dbReference>
<evidence type="ECO:0000313" key="6">
    <source>
        <dbReference type="Proteomes" id="UP000034166"/>
    </source>
</evidence>
<proteinExistence type="predicted"/>
<accession>A0A0M2SUU5</accession>
<dbReference type="OrthoDB" id="9804290at2"/>
<dbReference type="Gene3D" id="3.30.420.10">
    <property type="entry name" value="Ribonuclease H-like superfamily/Ribonuclease H"/>
    <property type="match status" value="1"/>
</dbReference>
<dbReference type="InterPro" id="IPR006054">
    <property type="entry name" value="DnaQ"/>
</dbReference>
<dbReference type="InterPro" id="IPR036397">
    <property type="entry name" value="RNaseH_sf"/>
</dbReference>
<dbReference type="InterPro" id="IPR012337">
    <property type="entry name" value="RNaseH-like_sf"/>
</dbReference>
<dbReference type="NCBIfam" id="TIGR00573">
    <property type="entry name" value="dnaq"/>
    <property type="match status" value="1"/>
</dbReference>
<protein>
    <submittedName>
        <fullName evidence="5">Exonuclease</fullName>
    </submittedName>
</protein>
<gene>
    <name evidence="5" type="ORF">WQ57_17515</name>
</gene>
<comment type="caution">
    <text evidence="5">The sequence shown here is derived from an EMBL/GenBank/DDBJ whole genome shotgun (WGS) entry which is preliminary data.</text>
</comment>
<evidence type="ECO:0000256" key="1">
    <source>
        <dbReference type="ARBA" id="ARBA00022722"/>
    </source>
</evidence>
<evidence type="ECO:0000256" key="2">
    <source>
        <dbReference type="ARBA" id="ARBA00022801"/>
    </source>
</evidence>
<keyword evidence="1" id="KW-0540">Nuclease</keyword>
<dbReference type="GO" id="GO:0005829">
    <property type="term" value="C:cytosol"/>
    <property type="evidence" value="ECO:0007669"/>
    <property type="project" value="TreeGrafter"/>
</dbReference>
<dbReference type="GO" id="GO:0045004">
    <property type="term" value="P:DNA replication proofreading"/>
    <property type="evidence" value="ECO:0007669"/>
    <property type="project" value="TreeGrafter"/>
</dbReference>
<dbReference type="Pfam" id="PF00929">
    <property type="entry name" value="RNase_T"/>
    <property type="match status" value="1"/>
</dbReference>
<feature type="domain" description="Exonuclease" evidence="4">
    <location>
        <begin position="58"/>
        <end position="227"/>
    </location>
</feature>
<evidence type="ECO:0000259" key="4">
    <source>
        <dbReference type="SMART" id="SM00479"/>
    </source>
</evidence>
<dbReference type="PANTHER" id="PTHR30231:SF41">
    <property type="entry name" value="DNA POLYMERASE III SUBUNIT EPSILON"/>
    <property type="match status" value="1"/>
</dbReference>
<dbReference type="SMART" id="SM00479">
    <property type="entry name" value="EXOIII"/>
    <property type="match status" value="1"/>
</dbReference>
<dbReference type="AlphaFoldDB" id="A0A0M2SUU5"/>
<dbReference type="GO" id="GO:0003887">
    <property type="term" value="F:DNA-directed DNA polymerase activity"/>
    <property type="evidence" value="ECO:0007669"/>
    <property type="project" value="InterPro"/>
</dbReference>
<reference evidence="5 6" key="1">
    <citation type="submission" date="2015-04" db="EMBL/GenBank/DDBJ databases">
        <title>Taxonomic description and genome sequence of Bacillus campisalis sp. nov., a novel member of the genus Bacillus isolated from solar saltern.</title>
        <authorList>
            <person name="Mathan Kumar R."/>
            <person name="Kaur G."/>
            <person name="Kumar A."/>
            <person name="Singh N.K."/>
            <person name="Kaur N."/>
            <person name="Kumar N."/>
            <person name="Mayilraj S."/>
        </authorList>
    </citation>
    <scope>NUCLEOTIDE SEQUENCE [LARGE SCALE GENOMIC DNA]</scope>
    <source>
        <strain evidence="5 6">SA2-6</strain>
    </source>
</reference>
<evidence type="ECO:0000256" key="3">
    <source>
        <dbReference type="ARBA" id="ARBA00022839"/>
    </source>
</evidence>
<dbReference type="GO" id="GO:0008408">
    <property type="term" value="F:3'-5' exonuclease activity"/>
    <property type="evidence" value="ECO:0007669"/>
    <property type="project" value="TreeGrafter"/>
</dbReference>
<dbReference type="InterPro" id="IPR013520">
    <property type="entry name" value="Ribonucl_H"/>
</dbReference>
<dbReference type="GO" id="GO:0003677">
    <property type="term" value="F:DNA binding"/>
    <property type="evidence" value="ECO:0007669"/>
    <property type="project" value="InterPro"/>
</dbReference>
<sequence>MGMSDFIQFFRSKGSKLSSNVLAGFQGQQNAQSISFLRQLEKEMRKNDDLTCPLDALEAVVFDIETTGFSPDKGDKVISIGGVKMRGSEILETETFYSLVRTTAPLPPEIAELTKISDDELTRAPDGADVLMKFFTFVSSSILVAHHARHEKTFMQNMTWSLTRTRFQHRIIDTSFLTRLFDPTPGSQALEELCASCGIAIHNRHHALGDALMTAELWSHYLKKAQKAGYQNLHEIYTHLARLR</sequence>
<dbReference type="SUPFAM" id="SSF53098">
    <property type="entry name" value="Ribonuclease H-like"/>
    <property type="match status" value="1"/>
</dbReference>
<evidence type="ECO:0000313" key="5">
    <source>
        <dbReference type="EMBL" id="KKK36762.1"/>
    </source>
</evidence>
<dbReference type="Proteomes" id="UP000034166">
    <property type="component" value="Unassembled WGS sequence"/>
</dbReference>
<organism evidence="5 6">
    <name type="scientific">Mesobacillus campisalis</name>
    <dbReference type="NCBI Taxonomy" id="1408103"/>
    <lineage>
        <taxon>Bacteria</taxon>
        <taxon>Bacillati</taxon>
        <taxon>Bacillota</taxon>
        <taxon>Bacilli</taxon>
        <taxon>Bacillales</taxon>
        <taxon>Bacillaceae</taxon>
        <taxon>Mesobacillus</taxon>
    </lineage>
</organism>